<accession>A0A084WG90</accession>
<dbReference type="VEuPathDB" id="VectorBase:ASIC017240"/>
<dbReference type="EnsemblMetazoa" id="ASIC017240-RA">
    <property type="protein sequence ID" value="ASIC017240-PA"/>
    <property type="gene ID" value="ASIC017240"/>
</dbReference>
<dbReference type="Proteomes" id="UP000030765">
    <property type="component" value="Unassembled WGS sequence"/>
</dbReference>
<name>A0A084WG90_ANOSI</name>
<feature type="compositionally biased region" description="Polar residues" evidence="1">
    <location>
        <begin position="78"/>
        <end position="93"/>
    </location>
</feature>
<organism evidence="2">
    <name type="scientific">Anopheles sinensis</name>
    <name type="common">Mosquito</name>
    <dbReference type="NCBI Taxonomy" id="74873"/>
    <lineage>
        <taxon>Eukaryota</taxon>
        <taxon>Metazoa</taxon>
        <taxon>Ecdysozoa</taxon>
        <taxon>Arthropoda</taxon>
        <taxon>Hexapoda</taxon>
        <taxon>Insecta</taxon>
        <taxon>Pterygota</taxon>
        <taxon>Neoptera</taxon>
        <taxon>Endopterygota</taxon>
        <taxon>Diptera</taxon>
        <taxon>Nematocera</taxon>
        <taxon>Culicoidea</taxon>
        <taxon>Culicidae</taxon>
        <taxon>Anophelinae</taxon>
        <taxon>Anopheles</taxon>
    </lineage>
</organism>
<reference evidence="3" key="2">
    <citation type="submission" date="2020-05" db="UniProtKB">
        <authorList>
            <consortium name="EnsemblMetazoa"/>
        </authorList>
    </citation>
    <scope>IDENTIFICATION</scope>
</reference>
<keyword evidence="4" id="KW-1185">Reference proteome</keyword>
<dbReference type="AlphaFoldDB" id="A0A084WG90"/>
<sequence>MSHVAIAVGNQCSSILESAFDRNTTTVSYANIINRGETSCGGGDPNYEVSVQLVETFDRFADANQFDMRLQGGKGGKLTNNAHRSHRSITATPSKAVASSPRAAVCGYLSPTVAPSERPEQLFCGCKCWCTTADDCFPRSENRAPPFGSRCETVLATIRTHPGGN</sequence>
<proteinExistence type="predicted"/>
<evidence type="ECO:0000256" key="1">
    <source>
        <dbReference type="SAM" id="MobiDB-lite"/>
    </source>
</evidence>
<protein>
    <submittedName>
        <fullName evidence="2 3">Protein HIRA-like isoform X1</fullName>
    </submittedName>
</protein>
<evidence type="ECO:0000313" key="2">
    <source>
        <dbReference type="EMBL" id="KFB49234.1"/>
    </source>
</evidence>
<evidence type="ECO:0000313" key="3">
    <source>
        <dbReference type="EnsemblMetazoa" id="ASIC017240-PA"/>
    </source>
</evidence>
<evidence type="ECO:0000313" key="4">
    <source>
        <dbReference type="Proteomes" id="UP000030765"/>
    </source>
</evidence>
<feature type="region of interest" description="Disordered" evidence="1">
    <location>
        <begin position="72"/>
        <end position="94"/>
    </location>
</feature>
<dbReference type="EMBL" id="ATLV01023476">
    <property type="status" value="NOT_ANNOTATED_CDS"/>
    <property type="molecule type" value="Genomic_DNA"/>
</dbReference>
<gene>
    <name evidence="2" type="ORF">ZHAS_00017240</name>
</gene>
<reference evidence="2 4" key="1">
    <citation type="journal article" date="2014" name="BMC Genomics">
        <title>Genome sequence of Anopheles sinensis provides insight into genetics basis of mosquito competence for malaria parasites.</title>
        <authorList>
            <person name="Zhou D."/>
            <person name="Zhang D."/>
            <person name="Ding G."/>
            <person name="Shi L."/>
            <person name="Hou Q."/>
            <person name="Ye Y."/>
            <person name="Xu Y."/>
            <person name="Zhou H."/>
            <person name="Xiong C."/>
            <person name="Li S."/>
            <person name="Yu J."/>
            <person name="Hong S."/>
            <person name="Yu X."/>
            <person name="Zou P."/>
            <person name="Chen C."/>
            <person name="Chang X."/>
            <person name="Wang W."/>
            <person name="Lv Y."/>
            <person name="Sun Y."/>
            <person name="Ma L."/>
            <person name="Shen B."/>
            <person name="Zhu C."/>
        </authorList>
    </citation>
    <scope>NUCLEOTIDE SEQUENCE [LARGE SCALE GENOMIC DNA]</scope>
</reference>
<dbReference type="EMBL" id="KE525343">
    <property type="protein sequence ID" value="KFB49234.1"/>
    <property type="molecule type" value="Genomic_DNA"/>
</dbReference>